<proteinExistence type="predicted"/>
<gene>
    <name evidence="1" type="ORF">METZ01_LOCUS441184</name>
</gene>
<evidence type="ECO:0000313" key="1">
    <source>
        <dbReference type="EMBL" id="SVD88330.1"/>
    </source>
</evidence>
<dbReference type="AlphaFoldDB" id="A0A382YZ24"/>
<protein>
    <submittedName>
        <fullName evidence="1">Uncharacterized protein</fullName>
    </submittedName>
</protein>
<reference evidence="1" key="1">
    <citation type="submission" date="2018-05" db="EMBL/GenBank/DDBJ databases">
        <authorList>
            <person name="Lanie J.A."/>
            <person name="Ng W.-L."/>
            <person name="Kazmierczak K.M."/>
            <person name="Andrzejewski T.M."/>
            <person name="Davidsen T.M."/>
            <person name="Wayne K.J."/>
            <person name="Tettelin H."/>
            <person name="Glass J.I."/>
            <person name="Rusch D."/>
            <person name="Podicherti R."/>
            <person name="Tsui H.-C.T."/>
            <person name="Winkler M.E."/>
        </authorList>
    </citation>
    <scope>NUCLEOTIDE SEQUENCE</scope>
</reference>
<feature type="non-terminal residue" evidence="1">
    <location>
        <position position="1"/>
    </location>
</feature>
<feature type="non-terminal residue" evidence="1">
    <location>
        <position position="260"/>
    </location>
</feature>
<organism evidence="1">
    <name type="scientific">marine metagenome</name>
    <dbReference type="NCBI Taxonomy" id="408172"/>
    <lineage>
        <taxon>unclassified sequences</taxon>
        <taxon>metagenomes</taxon>
        <taxon>ecological metagenomes</taxon>
    </lineage>
</organism>
<sequence>FIYRVDISWQPNKNYISKANLYNRLAYCYNKISNQKKSVVLLEKIIDIYDQQNEAAFQQLSDIYLTNGNNVNYIKNQIGFHELVFYDEIKRGNIENQLTQTSGLKWVQHFKREHDFSVHFPDENIVVAGLCIDDGGCSIKYFRDGSGILIGENNLDLDRCTNASALDNKLVFIGEKEKNNCGVVASLFAIDPLNQAVINKVFLGDEYYSTQHIYHFGDLYLVDSDHADEGSRYLSAVDIDGGNILWKNKYEYNLLYRQNS</sequence>
<name>A0A382YZ24_9ZZZZ</name>
<dbReference type="EMBL" id="UINC01179582">
    <property type="protein sequence ID" value="SVD88330.1"/>
    <property type="molecule type" value="Genomic_DNA"/>
</dbReference>
<accession>A0A382YZ24</accession>